<dbReference type="InterPro" id="IPR035908">
    <property type="entry name" value="F0_ATP_A_sf"/>
</dbReference>
<evidence type="ECO:0000256" key="9">
    <source>
        <dbReference type="ARBA" id="ARBA00023136"/>
    </source>
</evidence>
<accession>A0AA97FEH2</accession>
<evidence type="ECO:0000256" key="10">
    <source>
        <dbReference type="ARBA" id="ARBA00023310"/>
    </source>
</evidence>
<keyword evidence="4 11" id="KW-0138">CF(0)</keyword>
<keyword evidence="8 11" id="KW-0406">Ion transport</keyword>
<dbReference type="EMBL" id="CP118157">
    <property type="protein sequence ID" value="WOF22106.1"/>
    <property type="molecule type" value="Genomic_DNA"/>
</dbReference>
<dbReference type="InterPro" id="IPR045083">
    <property type="entry name" value="ATP_synth_F0_asu_bact/mt"/>
</dbReference>
<reference evidence="13 14" key="1">
    <citation type="submission" date="2023-02" db="EMBL/GenBank/DDBJ databases">
        <title>Microbacterium betulae sp. nov., isolated from birch wood.</title>
        <authorList>
            <person name="Pasciak M."/>
            <person name="Pawlik K.J."/>
            <person name="Martynowski D."/>
            <person name="Laczmanski L."/>
            <person name="Ciekot J."/>
            <person name="Szponar B."/>
            <person name="Wojcik-Fatla A."/>
            <person name="Mackiewicz B."/>
            <person name="Farian E."/>
            <person name="Cholewa G."/>
            <person name="Cholewa A."/>
            <person name="Dutkiewicz J."/>
        </authorList>
    </citation>
    <scope>NUCLEOTIDE SEQUENCE [LARGE SCALE GENOMIC DNA]</scope>
    <source>
        <strain evidence="13 14">AB</strain>
    </source>
</reference>
<name>A0AA97FEH2_9MICO</name>
<comment type="function">
    <text evidence="11 12">Key component of the proton channel; it plays a direct role in the translocation of protons across the membrane.</text>
</comment>
<comment type="subcellular location">
    <subcellularLocation>
        <location evidence="11 12">Cell membrane</location>
        <topology evidence="11 12">Multi-pass membrane protein</topology>
    </subcellularLocation>
    <subcellularLocation>
        <location evidence="1">Membrane</location>
        <topology evidence="1">Multi-pass membrane protein</topology>
    </subcellularLocation>
</comment>
<dbReference type="Pfam" id="PF00119">
    <property type="entry name" value="ATP-synt_A"/>
    <property type="match status" value="1"/>
</dbReference>
<dbReference type="Proteomes" id="UP001305498">
    <property type="component" value="Chromosome"/>
</dbReference>
<keyword evidence="3 11" id="KW-0813">Transport</keyword>
<evidence type="ECO:0000256" key="1">
    <source>
        <dbReference type="ARBA" id="ARBA00004141"/>
    </source>
</evidence>
<keyword evidence="5 11" id="KW-0812">Transmembrane</keyword>
<feature type="transmembrane region" description="Helical" evidence="11">
    <location>
        <begin position="160"/>
        <end position="180"/>
    </location>
</feature>
<evidence type="ECO:0000256" key="7">
    <source>
        <dbReference type="ARBA" id="ARBA00022989"/>
    </source>
</evidence>
<feature type="transmembrane region" description="Helical" evidence="11">
    <location>
        <begin position="119"/>
        <end position="140"/>
    </location>
</feature>
<gene>
    <name evidence="11 13" type="primary">atpB</name>
    <name evidence="13" type="ORF">N8K70_12035</name>
</gene>
<evidence type="ECO:0000313" key="14">
    <source>
        <dbReference type="Proteomes" id="UP001305498"/>
    </source>
</evidence>
<keyword evidence="11" id="KW-1003">Cell membrane</keyword>
<evidence type="ECO:0000313" key="13">
    <source>
        <dbReference type="EMBL" id="WOF22106.1"/>
    </source>
</evidence>
<feature type="transmembrane region" description="Helical" evidence="11">
    <location>
        <begin position="33"/>
        <end position="51"/>
    </location>
</feature>
<feature type="transmembrane region" description="Helical" evidence="11">
    <location>
        <begin position="226"/>
        <end position="251"/>
    </location>
</feature>
<dbReference type="InterPro" id="IPR000568">
    <property type="entry name" value="ATP_synth_F0_asu"/>
</dbReference>
<dbReference type="GO" id="GO:0046933">
    <property type="term" value="F:proton-transporting ATP synthase activity, rotational mechanism"/>
    <property type="evidence" value="ECO:0007669"/>
    <property type="project" value="UniProtKB-UniRule"/>
</dbReference>
<dbReference type="SUPFAM" id="SSF81336">
    <property type="entry name" value="F1F0 ATP synthase subunit A"/>
    <property type="match status" value="1"/>
</dbReference>
<dbReference type="HAMAP" id="MF_01393">
    <property type="entry name" value="ATP_synth_a_bact"/>
    <property type="match status" value="1"/>
</dbReference>
<protein>
    <recommendedName>
        <fullName evidence="11 12">ATP synthase subunit a</fullName>
    </recommendedName>
    <alternativeName>
        <fullName evidence="11">ATP synthase F0 sector subunit a</fullName>
    </alternativeName>
    <alternativeName>
        <fullName evidence="11">F-ATPase subunit 6</fullName>
    </alternativeName>
</protein>
<dbReference type="PRINTS" id="PR00123">
    <property type="entry name" value="ATPASEA"/>
</dbReference>
<dbReference type="Gene3D" id="1.20.120.220">
    <property type="entry name" value="ATP synthase, F0 complex, subunit A"/>
    <property type="match status" value="1"/>
</dbReference>
<evidence type="ECO:0000256" key="12">
    <source>
        <dbReference type="RuleBase" id="RU000483"/>
    </source>
</evidence>
<dbReference type="PANTHER" id="PTHR11410:SF0">
    <property type="entry name" value="ATP SYNTHASE SUBUNIT A"/>
    <property type="match status" value="1"/>
</dbReference>
<dbReference type="GO" id="GO:0045259">
    <property type="term" value="C:proton-transporting ATP synthase complex"/>
    <property type="evidence" value="ECO:0007669"/>
    <property type="project" value="UniProtKB-KW"/>
</dbReference>
<dbReference type="RefSeq" id="WP_317138582.1">
    <property type="nucleotide sequence ID" value="NZ_CP118157.1"/>
</dbReference>
<evidence type="ECO:0000256" key="5">
    <source>
        <dbReference type="ARBA" id="ARBA00022692"/>
    </source>
</evidence>
<keyword evidence="7 11" id="KW-1133">Transmembrane helix</keyword>
<sequence length="259" mass="28534">MSADDVEFHPPSISEFFPPAILFEGTPFEFTRINLAQVIATVVLVAILLIGTRRLRVVPGRFQSVVEFGFGFVREQIAYQVLGKKDGQRFVPILTTLFLGILFMNITGIIPGINIAGTSVIGVPLLLALTAYVLFIYAGIKKHGFGGFMKGSLVPSGVPVYLVPLMAIIEFLSTFIFRPISLTLRLLMNMMVGHLMLVLFFAATHFFLLSFNWLTPLAVGSLALGFAFTLFEAFVAFLQAYVFTILTAVYIQLAVADEH</sequence>
<feature type="transmembrane region" description="Helical" evidence="11">
    <location>
        <begin position="90"/>
        <end position="113"/>
    </location>
</feature>
<evidence type="ECO:0000256" key="4">
    <source>
        <dbReference type="ARBA" id="ARBA00022547"/>
    </source>
</evidence>
<dbReference type="GO" id="GO:0005886">
    <property type="term" value="C:plasma membrane"/>
    <property type="evidence" value="ECO:0007669"/>
    <property type="project" value="UniProtKB-SubCell"/>
</dbReference>
<keyword evidence="9 11" id="KW-0472">Membrane</keyword>
<evidence type="ECO:0000256" key="11">
    <source>
        <dbReference type="HAMAP-Rule" id="MF_01393"/>
    </source>
</evidence>
<dbReference type="NCBIfam" id="TIGR01131">
    <property type="entry name" value="ATP_synt_6_or_A"/>
    <property type="match status" value="1"/>
</dbReference>
<evidence type="ECO:0000256" key="8">
    <source>
        <dbReference type="ARBA" id="ARBA00023065"/>
    </source>
</evidence>
<keyword evidence="6 11" id="KW-0375">Hydrogen ion transport</keyword>
<feature type="transmembrane region" description="Helical" evidence="11">
    <location>
        <begin position="192"/>
        <end position="214"/>
    </location>
</feature>
<evidence type="ECO:0000256" key="2">
    <source>
        <dbReference type="ARBA" id="ARBA00006810"/>
    </source>
</evidence>
<keyword evidence="14" id="KW-1185">Reference proteome</keyword>
<evidence type="ECO:0000256" key="6">
    <source>
        <dbReference type="ARBA" id="ARBA00022781"/>
    </source>
</evidence>
<organism evidence="13 14">
    <name type="scientific">Microbacterium betulae</name>
    <dbReference type="NCBI Taxonomy" id="2981139"/>
    <lineage>
        <taxon>Bacteria</taxon>
        <taxon>Bacillati</taxon>
        <taxon>Actinomycetota</taxon>
        <taxon>Actinomycetes</taxon>
        <taxon>Micrococcales</taxon>
        <taxon>Microbacteriaceae</taxon>
        <taxon>Microbacterium</taxon>
    </lineage>
</organism>
<evidence type="ECO:0000256" key="3">
    <source>
        <dbReference type="ARBA" id="ARBA00022448"/>
    </source>
</evidence>
<comment type="similarity">
    <text evidence="2 11 12">Belongs to the ATPase A chain family.</text>
</comment>
<dbReference type="PANTHER" id="PTHR11410">
    <property type="entry name" value="ATP SYNTHASE SUBUNIT A"/>
    <property type="match status" value="1"/>
</dbReference>
<keyword evidence="10 11" id="KW-0066">ATP synthesis</keyword>
<dbReference type="CDD" id="cd00310">
    <property type="entry name" value="ATP-synt_Fo_a_6"/>
    <property type="match status" value="1"/>
</dbReference>
<dbReference type="KEGG" id="mbet:N8K70_12035"/>
<dbReference type="AlphaFoldDB" id="A0AA97FEH2"/>
<proteinExistence type="inferred from homology"/>